<dbReference type="PANTHER" id="PTHR36577">
    <property type="entry name" value="DUF521 DOMAIN PROTEIN (AFU_ORTHOLOGUE AFUA_6G00490)"/>
    <property type="match status" value="1"/>
</dbReference>
<accession>A0A395HIQ5</accession>
<evidence type="ECO:0000313" key="5">
    <source>
        <dbReference type="EMBL" id="RAL07650.1"/>
    </source>
</evidence>
<organism evidence="5 6">
    <name type="scientific">Aspergillus homomorphus (strain CBS 101889)</name>
    <dbReference type="NCBI Taxonomy" id="1450537"/>
    <lineage>
        <taxon>Eukaryota</taxon>
        <taxon>Fungi</taxon>
        <taxon>Dikarya</taxon>
        <taxon>Ascomycota</taxon>
        <taxon>Pezizomycotina</taxon>
        <taxon>Eurotiomycetes</taxon>
        <taxon>Eurotiomycetidae</taxon>
        <taxon>Eurotiales</taxon>
        <taxon>Aspergillaceae</taxon>
        <taxon>Aspergillus</taxon>
        <taxon>Aspergillus subgen. Circumdati</taxon>
    </lineage>
</organism>
<gene>
    <name evidence="5" type="ORF">BO97DRAFT_408866</name>
</gene>
<evidence type="ECO:0000256" key="3">
    <source>
        <dbReference type="SAM" id="Phobius"/>
    </source>
</evidence>
<keyword evidence="2" id="KW-0456">Lyase</keyword>
<keyword evidence="3" id="KW-0472">Membrane</keyword>
<dbReference type="InterPro" id="IPR007506">
    <property type="entry name" value="PMDh-L-like_dom"/>
</dbReference>
<evidence type="ECO:0000256" key="2">
    <source>
        <dbReference type="ARBA" id="ARBA00023239"/>
    </source>
</evidence>
<dbReference type="OrthoDB" id="2594507at2759"/>
<dbReference type="STRING" id="1450537.A0A395HIQ5"/>
<protein>
    <recommendedName>
        <fullName evidence="4">Phosphomevalonate dehydratase large subunit-like domain-containing protein</fullName>
    </recommendedName>
</protein>
<keyword evidence="1" id="KW-0408">Iron</keyword>
<dbReference type="Proteomes" id="UP000248961">
    <property type="component" value="Unassembled WGS sequence"/>
</dbReference>
<keyword evidence="3" id="KW-1133">Transmembrane helix</keyword>
<sequence>MHSDTLIVACHRETQARVYHRLGHVAVIEQSGAQIFTDTSWCMIQEPVIPQHVGSDPTKSVSYAYYGTELTGVRRMRFGSLAECVDAACWRALQHGSRTKSFGLTMTAIKCMRMIRPRICAGEGLQASGCLKPFTLAELFRPTVWLSTVIFHFFFAKVIVSVIFVGSEKF</sequence>
<proteinExistence type="predicted"/>
<dbReference type="GeneID" id="37200244"/>
<dbReference type="RefSeq" id="XP_025546804.1">
    <property type="nucleotide sequence ID" value="XM_025695955.1"/>
</dbReference>
<evidence type="ECO:0000256" key="1">
    <source>
        <dbReference type="ARBA" id="ARBA00023004"/>
    </source>
</evidence>
<feature type="domain" description="Phosphomevalonate dehydratase large subunit-like" evidence="4">
    <location>
        <begin position="5"/>
        <end position="86"/>
    </location>
</feature>
<keyword evidence="3" id="KW-0812">Transmembrane</keyword>
<dbReference type="GO" id="GO:0016829">
    <property type="term" value="F:lyase activity"/>
    <property type="evidence" value="ECO:0007669"/>
    <property type="project" value="UniProtKB-KW"/>
</dbReference>
<feature type="transmembrane region" description="Helical" evidence="3">
    <location>
        <begin position="144"/>
        <end position="165"/>
    </location>
</feature>
<dbReference type="Pfam" id="PF04412">
    <property type="entry name" value="AcnX"/>
    <property type="match status" value="1"/>
</dbReference>
<dbReference type="VEuPathDB" id="FungiDB:BO97DRAFT_408866"/>
<dbReference type="AlphaFoldDB" id="A0A395HIQ5"/>
<keyword evidence="6" id="KW-1185">Reference proteome</keyword>
<evidence type="ECO:0000259" key="4">
    <source>
        <dbReference type="Pfam" id="PF04412"/>
    </source>
</evidence>
<dbReference type="PANTHER" id="PTHR36577:SF3">
    <property type="entry name" value="DUF521 DOMAIN PROTEIN (AFU_ORTHOLOGUE AFUA_6G00490)"/>
    <property type="match status" value="1"/>
</dbReference>
<reference evidence="5 6" key="1">
    <citation type="submission" date="2018-02" db="EMBL/GenBank/DDBJ databases">
        <title>The genomes of Aspergillus section Nigri reveals drivers in fungal speciation.</title>
        <authorList>
            <consortium name="DOE Joint Genome Institute"/>
            <person name="Vesth T.C."/>
            <person name="Nybo J."/>
            <person name="Theobald S."/>
            <person name="Brandl J."/>
            <person name="Frisvad J.C."/>
            <person name="Nielsen K.F."/>
            <person name="Lyhne E.K."/>
            <person name="Kogle M.E."/>
            <person name="Kuo A."/>
            <person name="Riley R."/>
            <person name="Clum A."/>
            <person name="Nolan M."/>
            <person name="Lipzen A."/>
            <person name="Salamov A."/>
            <person name="Henrissat B."/>
            <person name="Wiebenga A."/>
            <person name="De vries R.P."/>
            <person name="Grigoriev I.V."/>
            <person name="Mortensen U.H."/>
            <person name="Andersen M.R."/>
            <person name="Baker S.E."/>
        </authorList>
    </citation>
    <scope>NUCLEOTIDE SEQUENCE [LARGE SCALE GENOMIC DNA]</scope>
    <source>
        <strain evidence="5 6">CBS 101889</strain>
    </source>
</reference>
<dbReference type="EMBL" id="KZ824327">
    <property type="protein sequence ID" value="RAL07650.1"/>
    <property type="molecule type" value="Genomic_DNA"/>
</dbReference>
<name>A0A395HIQ5_ASPHC</name>
<evidence type="ECO:0000313" key="6">
    <source>
        <dbReference type="Proteomes" id="UP000248961"/>
    </source>
</evidence>